<dbReference type="PANTHER" id="PTHR39468">
    <property type="entry name" value="CHROMOSOME 7, WHOLE GENOME SHOTGUN SEQUENCE"/>
    <property type="match status" value="1"/>
</dbReference>
<dbReference type="InterPro" id="IPR043837">
    <property type="entry name" value="Mtf2-like_C"/>
</dbReference>
<protein>
    <recommendedName>
        <fullName evidence="2">Mtf2-like C-terminal domain-containing protein</fullName>
    </recommendedName>
</protein>
<feature type="domain" description="Mtf2-like C-terminal" evidence="2">
    <location>
        <begin position="238"/>
        <end position="453"/>
    </location>
</feature>
<reference evidence="3" key="1">
    <citation type="submission" date="2022-07" db="EMBL/GenBank/DDBJ databases">
        <title>Draft genome sequence of Zalerion maritima ATCC 34329, a (micro)plastics degrading marine fungus.</title>
        <authorList>
            <person name="Paco A."/>
            <person name="Goncalves M.F.M."/>
            <person name="Rocha-Santos T.A.P."/>
            <person name="Alves A."/>
        </authorList>
    </citation>
    <scope>NUCLEOTIDE SEQUENCE</scope>
    <source>
        <strain evidence="3">ATCC 34329</strain>
    </source>
</reference>
<sequence>MTSTTLLPFLYQTQTLVRAAGRPSSVRRWAKAAGDSVRPSHPGSRRYVSAKKDYYNRKSREPVDDIPFEYTQHTPAPPKLSGRDLKTTTLTPTERQAFEAIFADIEQRGIRPVVPFTEETEDDQEIRFEGEAIPDEDGPDTTHSLRAILDHASEAFDSRNSASFDALSPLRTMQSPSTDRGKLVMKYPSALRSTAHKALHFLDQDPVGKTAIKNPSGSVQGEMERTAAFERALQLEELRREERSKVEVLMKEASSDVDLWNVMEKEVFSMIGKMKLDDQEVQGQLMVDATKGDPFAAESPSSPSSSSSSSSVTLMGKSGTKKKRSKRKTKDKLVEMAGTEDGGNSRAGAMSIRVHGPLYPSYILLGLKLLDTHFARSSPLALTILPRVKELGLASYVLGVSTPFYNHLIQIYWSRYGDAGGVLNLLEEMRTTGHFFDETTLNLLHHISLRLKGYAERSDKPMKRADFGFEVDAFARRIAHMPEYDSFIVERIGYWIAQVHRSIEERQQTLGF</sequence>
<proteinExistence type="predicted"/>
<evidence type="ECO:0000259" key="2">
    <source>
        <dbReference type="Pfam" id="PF19189"/>
    </source>
</evidence>
<gene>
    <name evidence="3" type="ORF">MKZ38_010699</name>
</gene>
<dbReference type="GO" id="GO:0005739">
    <property type="term" value="C:mitochondrion"/>
    <property type="evidence" value="ECO:0007669"/>
    <property type="project" value="InterPro"/>
</dbReference>
<comment type="caution">
    <text evidence="3">The sequence shown here is derived from an EMBL/GenBank/DDBJ whole genome shotgun (WGS) entry which is preliminary data.</text>
</comment>
<dbReference type="AlphaFoldDB" id="A0AAD5WUC2"/>
<feature type="region of interest" description="Disordered" evidence="1">
    <location>
        <begin position="292"/>
        <end position="346"/>
    </location>
</feature>
<feature type="region of interest" description="Disordered" evidence="1">
    <location>
        <begin position="31"/>
        <end position="58"/>
    </location>
</feature>
<evidence type="ECO:0000313" key="4">
    <source>
        <dbReference type="Proteomes" id="UP001201980"/>
    </source>
</evidence>
<accession>A0AAD5WUC2</accession>
<dbReference type="Proteomes" id="UP001201980">
    <property type="component" value="Unassembled WGS sequence"/>
</dbReference>
<keyword evidence="4" id="KW-1185">Reference proteome</keyword>
<dbReference type="EMBL" id="JAKWBI020000097">
    <property type="protein sequence ID" value="KAJ2902888.1"/>
    <property type="molecule type" value="Genomic_DNA"/>
</dbReference>
<evidence type="ECO:0000256" key="1">
    <source>
        <dbReference type="SAM" id="MobiDB-lite"/>
    </source>
</evidence>
<dbReference type="Pfam" id="PF19189">
    <property type="entry name" value="Mtf2"/>
    <property type="match status" value="1"/>
</dbReference>
<organism evidence="3 4">
    <name type="scientific">Zalerion maritima</name>
    <dbReference type="NCBI Taxonomy" id="339359"/>
    <lineage>
        <taxon>Eukaryota</taxon>
        <taxon>Fungi</taxon>
        <taxon>Dikarya</taxon>
        <taxon>Ascomycota</taxon>
        <taxon>Pezizomycotina</taxon>
        <taxon>Sordariomycetes</taxon>
        <taxon>Lulworthiomycetidae</taxon>
        <taxon>Lulworthiales</taxon>
        <taxon>Lulworthiaceae</taxon>
        <taxon>Zalerion</taxon>
    </lineage>
</organism>
<dbReference type="PANTHER" id="PTHR39468:SF1">
    <property type="entry name" value="MTF2-LIKE C-TERMINAL DOMAIN-CONTAINING PROTEIN"/>
    <property type="match status" value="1"/>
</dbReference>
<dbReference type="InterPro" id="IPR040009">
    <property type="entry name" value="Mtf2/C5D6.12-like"/>
</dbReference>
<feature type="compositionally biased region" description="Basic residues" evidence="1">
    <location>
        <begin position="319"/>
        <end position="330"/>
    </location>
</feature>
<name>A0AAD5WUC2_9PEZI</name>
<evidence type="ECO:0000313" key="3">
    <source>
        <dbReference type="EMBL" id="KAJ2902888.1"/>
    </source>
</evidence>
<feature type="compositionally biased region" description="Low complexity" evidence="1">
    <location>
        <begin position="299"/>
        <end position="311"/>
    </location>
</feature>